<evidence type="ECO:0008006" key="5">
    <source>
        <dbReference type="Google" id="ProtNLM"/>
    </source>
</evidence>
<proteinExistence type="inferred from homology"/>
<dbReference type="PANTHER" id="PTHR43008:SF7">
    <property type="entry name" value="SHORT CHAIN DEHYDROGENASE_REDUCTASE (AFU_ORTHOLOGUE AFUA_2G00830)"/>
    <property type="match status" value="1"/>
</dbReference>
<dbReference type="PANTHER" id="PTHR43008">
    <property type="entry name" value="BENZIL REDUCTASE"/>
    <property type="match status" value="1"/>
</dbReference>
<comment type="caution">
    <text evidence="3">The sequence shown here is derived from an EMBL/GenBank/DDBJ whole genome shotgun (WGS) entry which is preliminary data.</text>
</comment>
<evidence type="ECO:0000256" key="1">
    <source>
        <dbReference type="ARBA" id="ARBA00006484"/>
    </source>
</evidence>
<dbReference type="SUPFAM" id="SSF51735">
    <property type="entry name" value="NAD(P)-binding Rossmann-fold domains"/>
    <property type="match status" value="1"/>
</dbReference>
<name>A0ABN2N5F8_9PSEU</name>
<keyword evidence="2" id="KW-0560">Oxidoreductase</keyword>
<protein>
    <recommendedName>
        <fullName evidence="5">Short-chain dehydrogenase</fullName>
    </recommendedName>
</protein>
<evidence type="ECO:0000256" key="2">
    <source>
        <dbReference type="ARBA" id="ARBA00023002"/>
    </source>
</evidence>
<sequence>MTAETRSWAGRTAVITGGARGIGLAVARRLSEAGGAVVIVDVDPDVVAKATADVPALVGITGDVRDPERMAGIAEEVRGRFGGVDLLHANAGVTPREPGERLWEIPDESWQWVFGVNLFGVINTLRAFVPLVLERASSQVLVTASYAAYFAAPISPEYFTSKPAVASLAEALDAQFRREGLDVGVTTLVPSLVTTDLGRWREDRWSPETLLGSLPNPRMSPEGVADQVIEALDRRQRYVFTHPESFELARSRFAALEEAVAEDLARFGSSESRGAS</sequence>
<dbReference type="Gene3D" id="3.40.50.720">
    <property type="entry name" value="NAD(P)-binding Rossmann-like Domain"/>
    <property type="match status" value="1"/>
</dbReference>
<dbReference type="PRINTS" id="PR00081">
    <property type="entry name" value="GDHRDH"/>
</dbReference>
<reference evidence="3 4" key="1">
    <citation type="journal article" date="2019" name="Int. J. Syst. Evol. Microbiol.">
        <title>The Global Catalogue of Microorganisms (GCM) 10K type strain sequencing project: providing services to taxonomists for standard genome sequencing and annotation.</title>
        <authorList>
            <consortium name="The Broad Institute Genomics Platform"/>
            <consortium name="The Broad Institute Genome Sequencing Center for Infectious Disease"/>
            <person name="Wu L."/>
            <person name="Ma J."/>
        </authorList>
    </citation>
    <scope>NUCLEOTIDE SEQUENCE [LARGE SCALE GENOMIC DNA]</scope>
    <source>
        <strain evidence="3 4">JCM 16009</strain>
    </source>
</reference>
<dbReference type="InterPro" id="IPR002347">
    <property type="entry name" value="SDR_fam"/>
</dbReference>
<keyword evidence="4" id="KW-1185">Reference proteome</keyword>
<dbReference type="RefSeq" id="WP_344417706.1">
    <property type="nucleotide sequence ID" value="NZ_BAAAQK010000009.1"/>
</dbReference>
<gene>
    <name evidence="3" type="ORF">GCM10009836_34100</name>
</gene>
<accession>A0ABN2N5F8</accession>
<dbReference type="Pfam" id="PF00106">
    <property type="entry name" value="adh_short"/>
    <property type="match status" value="1"/>
</dbReference>
<comment type="similarity">
    <text evidence="1">Belongs to the short-chain dehydrogenases/reductases (SDR) family.</text>
</comment>
<dbReference type="Proteomes" id="UP001500449">
    <property type="component" value="Unassembled WGS sequence"/>
</dbReference>
<dbReference type="InterPro" id="IPR036291">
    <property type="entry name" value="NAD(P)-bd_dom_sf"/>
</dbReference>
<evidence type="ECO:0000313" key="3">
    <source>
        <dbReference type="EMBL" id="GAA1851316.1"/>
    </source>
</evidence>
<organism evidence="3 4">
    <name type="scientific">Pseudonocardia ailaonensis</name>
    <dbReference type="NCBI Taxonomy" id="367279"/>
    <lineage>
        <taxon>Bacteria</taxon>
        <taxon>Bacillati</taxon>
        <taxon>Actinomycetota</taxon>
        <taxon>Actinomycetes</taxon>
        <taxon>Pseudonocardiales</taxon>
        <taxon>Pseudonocardiaceae</taxon>
        <taxon>Pseudonocardia</taxon>
    </lineage>
</organism>
<dbReference type="EMBL" id="BAAAQK010000009">
    <property type="protein sequence ID" value="GAA1851316.1"/>
    <property type="molecule type" value="Genomic_DNA"/>
</dbReference>
<evidence type="ECO:0000313" key="4">
    <source>
        <dbReference type="Proteomes" id="UP001500449"/>
    </source>
</evidence>
<dbReference type="CDD" id="cd05233">
    <property type="entry name" value="SDR_c"/>
    <property type="match status" value="1"/>
</dbReference>